<evidence type="ECO:0000313" key="2">
    <source>
        <dbReference type="Proteomes" id="UP001497527"/>
    </source>
</evidence>
<dbReference type="InterPro" id="IPR007351">
    <property type="entry name" value="YjbR"/>
</dbReference>
<reference evidence="1 2" key="1">
    <citation type="submission" date="2024-05" db="EMBL/GenBank/DDBJ databases">
        <authorList>
            <person name="Duchaud E."/>
        </authorList>
    </citation>
    <scope>NUCLEOTIDE SEQUENCE [LARGE SCALE GENOMIC DNA]</scope>
    <source>
        <strain evidence="1">Ena-SAMPLE-TAB-13-05-2024-13:56:06:370-140308</strain>
    </source>
</reference>
<dbReference type="Proteomes" id="UP001497527">
    <property type="component" value="Unassembled WGS sequence"/>
</dbReference>
<organism evidence="1 2">
    <name type="scientific">Tenacibaculum polynesiense</name>
    <dbReference type="NCBI Taxonomy" id="3137857"/>
    <lineage>
        <taxon>Bacteria</taxon>
        <taxon>Pseudomonadati</taxon>
        <taxon>Bacteroidota</taxon>
        <taxon>Flavobacteriia</taxon>
        <taxon>Flavobacteriales</taxon>
        <taxon>Flavobacteriaceae</taxon>
        <taxon>Tenacibaculum</taxon>
    </lineage>
</organism>
<keyword evidence="2" id="KW-1185">Reference proteome</keyword>
<dbReference type="InterPro" id="IPR038056">
    <property type="entry name" value="YjbR-like_sf"/>
</dbReference>
<dbReference type="SUPFAM" id="SSF142906">
    <property type="entry name" value="YjbR-like"/>
    <property type="match status" value="1"/>
</dbReference>
<dbReference type="Pfam" id="PF04237">
    <property type="entry name" value="YjbR"/>
    <property type="match status" value="1"/>
</dbReference>
<gene>
    <name evidence="1" type="ORF">T190423A01A_10287</name>
</gene>
<dbReference type="Gene3D" id="3.90.1150.30">
    <property type="match status" value="1"/>
</dbReference>
<name>A0ABM9P8P6_9FLAO</name>
<comment type="caution">
    <text evidence="1">The sequence shown here is derived from an EMBL/GenBank/DDBJ whole genome shotgun (WGS) entry which is preliminary data.</text>
</comment>
<sequence length="117" mass="13693">MNIEDISTICNSLTSVTTDIKWEDHLCFNIGEKMFFITSLENIPTNASFKVSDEDFEELTNKAGFKPAPYLARYKWVYVDDLNRLSKEEWERYIFKSYELISSKFSKKKRVALGIAE</sequence>
<dbReference type="PANTHER" id="PTHR35145">
    <property type="entry name" value="CYTOPLASMIC PROTEIN-RELATED"/>
    <property type="match status" value="1"/>
</dbReference>
<evidence type="ECO:0000313" key="1">
    <source>
        <dbReference type="EMBL" id="CAL2101724.1"/>
    </source>
</evidence>
<dbReference type="GO" id="GO:0003677">
    <property type="term" value="F:DNA binding"/>
    <property type="evidence" value="ECO:0007669"/>
    <property type="project" value="UniProtKB-KW"/>
</dbReference>
<dbReference type="PANTHER" id="PTHR35145:SF1">
    <property type="entry name" value="CYTOPLASMIC PROTEIN"/>
    <property type="match status" value="1"/>
</dbReference>
<dbReference type="EMBL" id="CAXJIO010000010">
    <property type="protein sequence ID" value="CAL2101724.1"/>
    <property type="molecule type" value="Genomic_DNA"/>
</dbReference>
<proteinExistence type="predicted"/>
<keyword evidence="1" id="KW-0238">DNA-binding</keyword>
<dbReference type="RefSeq" id="WP_348715124.1">
    <property type="nucleotide sequence ID" value="NZ_CAXJIO010000010.1"/>
</dbReference>
<protein>
    <submittedName>
        <fullName evidence="1">MmcQ/YjbR family DNA-binding protein</fullName>
    </submittedName>
</protein>
<accession>A0ABM9P8P6</accession>
<dbReference type="InterPro" id="IPR058532">
    <property type="entry name" value="YjbR/MT2646/Rv2570-like"/>
</dbReference>